<comment type="caution">
    <text evidence="1">The sequence shown here is derived from an EMBL/GenBank/DDBJ whole genome shotgun (WGS) entry which is preliminary data.</text>
</comment>
<dbReference type="EMBL" id="BLBS01000012">
    <property type="protein sequence ID" value="GET86554.1"/>
    <property type="molecule type" value="Genomic_DNA"/>
</dbReference>
<keyword evidence="2" id="KW-1185">Reference proteome</keyword>
<organism evidence="1 2">
    <name type="scientific">Leishmania tarentolae</name>
    <name type="common">Sauroleishmania tarentolae</name>
    <dbReference type="NCBI Taxonomy" id="5689"/>
    <lineage>
        <taxon>Eukaryota</taxon>
        <taxon>Discoba</taxon>
        <taxon>Euglenozoa</taxon>
        <taxon>Kinetoplastea</taxon>
        <taxon>Metakinetoplastina</taxon>
        <taxon>Trypanosomatida</taxon>
        <taxon>Trypanosomatidae</taxon>
        <taxon>Leishmaniinae</taxon>
        <taxon>Leishmania</taxon>
        <taxon>lizard Leishmania</taxon>
    </lineage>
</organism>
<dbReference type="GO" id="GO:0016853">
    <property type="term" value="F:isomerase activity"/>
    <property type="evidence" value="ECO:0007669"/>
    <property type="project" value="UniProtKB-KW"/>
</dbReference>
<evidence type="ECO:0000313" key="1">
    <source>
        <dbReference type="EMBL" id="GET86554.1"/>
    </source>
</evidence>
<evidence type="ECO:0000313" key="2">
    <source>
        <dbReference type="Proteomes" id="UP000419144"/>
    </source>
</evidence>
<dbReference type="AlphaFoldDB" id="A0A640KBZ4"/>
<name>A0A640KBZ4_LEITA</name>
<protein>
    <submittedName>
        <fullName evidence="1">FKBP-type peptidyl-prolyl cis-trans isomerase, putative</fullName>
    </submittedName>
</protein>
<dbReference type="VEuPathDB" id="TriTrypDB:LtaPh_1012751"/>
<proteinExistence type="predicted"/>
<sequence length="191" mass="21912">MFIFRLYREIGLQLRVGLGERLLKFFVTVRTRLATLQHLQQVDLENESRIRWNNPTRAARAVREIWRQVHLPLLSLHHVLEGLGPSLDHLVRCECGGVAAIHGAVEDLSTCQGAVVVHRARVRHVRRFRGSRVYHLLQDLEAHAAGQLVHAWLCVQACHECLVGGVHLLYAMRREGERERDRDGDGYVVWA</sequence>
<accession>A0A640KBZ4</accession>
<reference evidence="1" key="1">
    <citation type="submission" date="2019-11" db="EMBL/GenBank/DDBJ databases">
        <title>Leishmania tarentolae CDS.</title>
        <authorList>
            <person name="Goto Y."/>
            <person name="Yamagishi J."/>
        </authorList>
    </citation>
    <scope>NUCLEOTIDE SEQUENCE [LARGE SCALE GENOMIC DNA]</scope>
    <source>
        <strain evidence="1">Parrot Tar II</strain>
    </source>
</reference>
<gene>
    <name evidence="1" type="ORF">LtaPh_1012751</name>
</gene>
<keyword evidence="1" id="KW-0413">Isomerase</keyword>
<dbReference type="Proteomes" id="UP000419144">
    <property type="component" value="Unassembled WGS sequence"/>
</dbReference>